<sequence>MSGRHVGEQVSLDGADLVLLEFVEQDARSGFRRTYAQNALVPLTEAERAGLPPLAFEDDTLRVLIDVNKGFPEPPVRRTYGVLRELRVLRPPTDDEAETLRRAGLPGPGRFDVIDEAVFDHVFPGER</sequence>
<dbReference type="OrthoDB" id="4537656at2"/>
<evidence type="ECO:0000313" key="2">
    <source>
        <dbReference type="Proteomes" id="UP000078252"/>
    </source>
</evidence>
<dbReference type="RefSeq" id="WP_058726814.1">
    <property type="nucleotide sequence ID" value="NZ_LDQC01000092.1"/>
</dbReference>
<gene>
    <name evidence="1" type="ORF">NS184_14560</name>
</gene>
<name>A0A175RJQ1_9MICO</name>
<dbReference type="Proteomes" id="UP000078252">
    <property type="component" value="Unassembled WGS sequence"/>
</dbReference>
<dbReference type="PATRIC" id="fig|33881.3.peg.3446"/>
<protein>
    <submittedName>
        <fullName evidence="1">Uncharacterized protein</fullName>
    </submittedName>
</protein>
<comment type="caution">
    <text evidence="1">The sequence shown here is derived from an EMBL/GenBank/DDBJ whole genome shotgun (WGS) entry which is preliminary data.</text>
</comment>
<dbReference type="EMBL" id="LDQC01000092">
    <property type="protein sequence ID" value="KTR03012.1"/>
    <property type="molecule type" value="Genomic_DNA"/>
</dbReference>
<accession>A0A175RJQ1</accession>
<proteinExistence type="predicted"/>
<evidence type="ECO:0000313" key="1">
    <source>
        <dbReference type="EMBL" id="KTR03012.1"/>
    </source>
</evidence>
<dbReference type="AlphaFoldDB" id="A0A175RJQ1"/>
<reference evidence="1 2" key="1">
    <citation type="journal article" date="2016" name="Front. Microbiol.">
        <title>Genomic Resource of Rice Seed Associated Bacteria.</title>
        <authorList>
            <person name="Midha S."/>
            <person name="Bansal K."/>
            <person name="Sharma S."/>
            <person name="Kumar N."/>
            <person name="Patil P.P."/>
            <person name="Chaudhry V."/>
            <person name="Patil P.B."/>
        </authorList>
    </citation>
    <scope>NUCLEOTIDE SEQUENCE [LARGE SCALE GENOMIC DNA]</scope>
    <source>
        <strain evidence="1 2">NS184</strain>
    </source>
</reference>
<organism evidence="1 2">
    <name type="scientific">Curtobacterium luteum</name>
    <dbReference type="NCBI Taxonomy" id="33881"/>
    <lineage>
        <taxon>Bacteria</taxon>
        <taxon>Bacillati</taxon>
        <taxon>Actinomycetota</taxon>
        <taxon>Actinomycetes</taxon>
        <taxon>Micrococcales</taxon>
        <taxon>Microbacteriaceae</taxon>
        <taxon>Curtobacterium</taxon>
    </lineage>
</organism>